<feature type="domain" description="HTH lysR-type" evidence="5">
    <location>
        <begin position="1"/>
        <end position="59"/>
    </location>
</feature>
<reference evidence="6 7" key="1">
    <citation type="submission" date="2020-08" db="EMBL/GenBank/DDBJ databases">
        <title>Genomic Encyclopedia of Type Strains, Phase IV (KMG-IV): sequencing the most valuable type-strain genomes for metagenomic binning, comparative biology and taxonomic classification.</title>
        <authorList>
            <person name="Goeker M."/>
        </authorList>
    </citation>
    <scope>NUCLEOTIDE SEQUENCE [LARGE SCALE GENOMIC DNA]</scope>
    <source>
        <strain evidence="6 7">DSM 103570</strain>
    </source>
</reference>
<evidence type="ECO:0000313" key="6">
    <source>
        <dbReference type="EMBL" id="MBB4003675.1"/>
    </source>
</evidence>
<proteinExistence type="inferred from homology"/>
<keyword evidence="7" id="KW-1185">Reference proteome</keyword>
<sequence>MDRYDEMIVFLRVVEMRSFRKAAETLGIPASTASDVVKRTESRLKVKLLERTTRVVAPTPDGEQWYERCLRIVHELEDAEASFGLGQPEGRLRIDVHGTLARHFLMPKIPAFIAAYPKLELILSEGDRLVDLVREGIDCVVRVGVPADSDLAARRLGELREITVASPDYLGRHGTPRTLDELDGHHVVGFLSSATGRPMPLYFTIGQHEVERILPATLLTTGAETMVSAARLGLGIIQVPRYRLADDLMAGRLVEILADTPPSPSPVSVLYPRHRQLSPRVRAFLQWVGTIDFSN</sequence>
<evidence type="ECO:0000256" key="3">
    <source>
        <dbReference type="ARBA" id="ARBA00023125"/>
    </source>
</evidence>
<dbReference type="SUPFAM" id="SSF46785">
    <property type="entry name" value="Winged helix' DNA-binding domain"/>
    <property type="match status" value="1"/>
</dbReference>
<evidence type="ECO:0000256" key="4">
    <source>
        <dbReference type="ARBA" id="ARBA00023163"/>
    </source>
</evidence>
<dbReference type="InterPro" id="IPR005119">
    <property type="entry name" value="LysR_subst-bd"/>
</dbReference>
<evidence type="ECO:0000256" key="1">
    <source>
        <dbReference type="ARBA" id="ARBA00009437"/>
    </source>
</evidence>
<dbReference type="InterPro" id="IPR058163">
    <property type="entry name" value="LysR-type_TF_proteobact-type"/>
</dbReference>
<protein>
    <submittedName>
        <fullName evidence="6">DNA-binding transcriptional LysR family regulator</fullName>
    </submittedName>
</protein>
<comment type="similarity">
    <text evidence="1">Belongs to the LysR transcriptional regulatory family.</text>
</comment>
<evidence type="ECO:0000313" key="7">
    <source>
        <dbReference type="Proteomes" id="UP000588647"/>
    </source>
</evidence>
<dbReference type="CDD" id="cd08472">
    <property type="entry name" value="PBP2_CrgA_like_3"/>
    <property type="match status" value="1"/>
</dbReference>
<evidence type="ECO:0000256" key="2">
    <source>
        <dbReference type="ARBA" id="ARBA00023015"/>
    </source>
</evidence>
<keyword evidence="3 6" id="KW-0238">DNA-binding</keyword>
<dbReference type="Pfam" id="PF03466">
    <property type="entry name" value="LysR_substrate"/>
    <property type="match status" value="1"/>
</dbReference>
<dbReference type="InterPro" id="IPR000847">
    <property type="entry name" value="LysR_HTH_N"/>
</dbReference>
<gene>
    <name evidence="6" type="ORF">GGR03_002756</name>
</gene>
<keyword evidence="4" id="KW-0804">Transcription</keyword>
<dbReference type="RefSeq" id="WP_183208867.1">
    <property type="nucleotide sequence ID" value="NZ_JAAAMM010000003.1"/>
</dbReference>
<dbReference type="GO" id="GO:0003700">
    <property type="term" value="F:DNA-binding transcription factor activity"/>
    <property type="evidence" value="ECO:0007669"/>
    <property type="project" value="InterPro"/>
</dbReference>
<dbReference type="InterPro" id="IPR036388">
    <property type="entry name" value="WH-like_DNA-bd_sf"/>
</dbReference>
<dbReference type="AlphaFoldDB" id="A0A7W6MQ40"/>
<dbReference type="SUPFAM" id="SSF53850">
    <property type="entry name" value="Periplasmic binding protein-like II"/>
    <property type="match status" value="1"/>
</dbReference>
<dbReference type="InterPro" id="IPR036390">
    <property type="entry name" value="WH_DNA-bd_sf"/>
</dbReference>
<dbReference type="Gene3D" id="1.10.10.10">
    <property type="entry name" value="Winged helix-like DNA-binding domain superfamily/Winged helix DNA-binding domain"/>
    <property type="match status" value="1"/>
</dbReference>
<dbReference type="PROSITE" id="PS50931">
    <property type="entry name" value="HTH_LYSR"/>
    <property type="match status" value="1"/>
</dbReference>
<dbReference type="GO" id="GO:0043565">
    <property type="term" value="F:sequence-specific DNA binding"/>
    <property type="evidence" value="ECO:0007669"/>
    <property type="project" value="TreeGrafter"/>
</dbReference>
<dbReference type="Proteomes" id="UP000588647">
    <property type="component" value="Unassembled WGS sequence"/>
</dbReference>
<evidence type="ECO:0000259" key="5">
    <source>
        <dbReference type="PROSITE" id="PS50931"/>
    </source>
</evidence>
<dbReference type="PANTHER" id="PTHR30537:SF72">
    <property type="entry name" value="LYSR FAMILY TRANSCRIPTIONAL REGULATOR"/>
    <property type="match status" value="1"/>
</dbReference>
<dbReference type="Gene3D" id="3.40.190.290">
    <property type="match status" value="1"/>
</dbReference>
<comment type="caution">
    <text evidence="6">The sequence shown here is derived from an EMBL/GenBank/DDBJ whole genome shotgun (WGS) entry which is preliminary data.</text>
</comment>
<organism evidence="6 7">
    <name type="scientific">Aurantimonas endophytica</name>
    <dbReference type="NCBI Taxonomy" id="1522175"/>
    <lineage>
        <taxon>Bacteria</taxon>
        <taxon>Pseudomonadati</taxon>
        <taxon>Pseudomonadota</taxon>
        <taxon>Alphaproteobacteria</taxon>
        <taxon>Hyphomicrobiales</taxon>
        <taxon>Aurantimonadaceae</taxon>
        <taxon>Aurantimonas</taxon>
    </lineage>
</organism>
<dbReference type="Pfam" id="PF00126">
    <property type="entry name" value="HTH_1"/>
    <property type="match status" value="1"/>
</dbReference>
<accession>A0A7W6MQ40</accession>
<dbReference type="FunFam" id="1.10.10.10:FF:000001">
    <property type="entry name" value="LysR family transcriptional regulator"/>
    <property type="match status" value="1"/>
</dbReference>
<keyword evidence="2" id="KW-0805">Transcription regulation</keyword>
<dbReference type="PANTHER" id="PTHR30537">
    <property type="entry name" value="HTH-TYPE TRANSCRIPTIONAL REGULATOR"/>
    <property type="match status" value="1"/>
</dbReference>
<dbReference type="GO" id="GO:0006351">
    <property type="term" value="P:DNA-templated transcription"/>
    <property type="evidence" value="ECO:0007669"/>
    <property type="project" value="TreeGrafter"/>
</dbReference>
<name>A0A7W6MQ40_9HYPH</name>
<dbReference type="EMBL" id="JACIEM010000003">
    <property type="protein sequence ID" value="MBB4003675.1"/>
    <property type="molecule type" value="Genomic_DNA"/>
</dbReference>